<sequence length="310" mass="36063">MASKLQNMFYQNKKQETLEIGKFPELEFCEEAAYFPEPNFLSSATRKLAFPRGPRAADDRFRLLCQPRCYQVIYIVDFLTRGQVVVARKTKVYLPWKKEKLEKDRFAFPEEGRPQDVWVSVNRREEERERPPRITEPKQHVLLRYYATSYKKKLVYRGLSSLALSSSIRIGFGCLGLSSKMYNIQIDIGTPYRAVDTAKNSNINRIHSVTGVGHYYHRHQFENDQRTQSERRQTTESEEEIPAAREWSSRLDYISVLIIAEYHPIMGYDLASNILALRRDPTVPGGIATFSGINIHIIIKRNEQHSNPSR</sequence>
<evidence type="ECO:0000313" key="3">
    <source>
        <dbReference type="Proteomes" id="UP001558652"/>
    </source>
</evidence>
<keyword evidence="3" id="KW-1185">Reference proteome</keyword>
<evidence type="ECO:0000256" key="1">
    <source>
        <dbReference type="SAM" id="MobiDB-lite"/>
    </source>
</evidence>
<dbReference type="EMBL" id="JBFDAA010000011">
    <property type="protein sequence ID" value="KAL1123746.1"/>
    <property type="molecule type" value="Genomic_DNA"/>
</dbReference>
<name>A0ABD0Y8S7_9HEMI</name>
<evidence type="ECO:0000313" key="2">
    <source>
        <dbReference type="EMBL" id="KAL1123746.1"/>
    </source>
</evidence>
<feature type="compositionally biased region" description="Basic and acidic residues" evidence="1">
    <location>
        <begin position="220"/>
        <end position="235"/>
    </location>
</feature>
<dbReference type="AlphaFoldDB" id="A0ABD0Y8S7"/>
<organism evidence="2 3">
    <name type="scientific">Ranatra chinensis</name>
    <dbReference type="NCBI Taxonomy" id="642074"/>
    <lineage>
        <taxon>Eukaryota</taxon>
        <taxon>Metazoa</taxon>
        <taxon>Ecdysozoa</taxon>
        <taxon>Arthropoda</taxon>
        <taxon>Hexapoda</taxon>
        <taxon>Insecta</taxon>
        <taxon>Pterygota</taxon>
        <taxon>Neoptera</taxon>
        <taxon>Paraneoptera</taxon>
        <taxon>Hemiptera</taxon>
        <taxon>Heteroptera</taxon>
        <taxon>Panheteroptera</taxon>
        <taxon>Nepomorpha</taxon>
        <taxon>Nepidae</taxon>
        <taxon>Ranatrinae</taxon>
        <taxon>Ranatra</taxon>
    </lineage>
</organism>
<feature type="region of interest" description="Disordered" evidence="1">
    <location>
        <begin position="220"/>
        <end position="241"/>
    </location>
</feature>
<gene>
    <name evidence="2" type="ORF">AAG570_001519</name>
</gene>
<proteinExistence type="predicted"/>
<accession>A0ABD0Y8S7</accession>
<dbReference type="Proteomes" id="UP001558652">
    <property type="component" value="Unassembled WGS sequence"/>
</dbReference>
<comment type="caution">
    <text evidence="2">The sequence shown here is derived from an EMBL/GenBank/DDBJ whole genome shotgun (WGS) entry which is preliminary data.</text>
</comment>
<reference evidence="2 3" key="1">
    <citation type="submission" date="2024-07" db="EMBL/GenBank/DDBJ databases">
        <title>Chromosome-level genome assembly of the water stick insect Ranatra chinensis (Heteroptera: Nepidae).</title>
        <authorList>
            <person name="Liu X."/>
        </authorList>
    </citation>
    <scope>NUCLEOTIDE SEQUENCE [LARGE SCALE GENOMIC DNA]</scope>
    <source>
        <strain evidence="2">Cailab_2021Rc</strain>
        <tissue evidence="2">Muscle</tissue>
    </source>
</reference>
<protein>
    <submittedName>
        <fullName evidence="2">Uncharacterized protein</fullName>
    </submittedName>
</protein>